<dbReference type="EMBL" id="VAJB01000042">
    <property type="protein sequence ID" value="TRB72078.1"/>
    <property type="molecule type" value="Genomic_DNA"/>
</dbReference>
<dbReference type="GeneID" id="67369506"/>
<sequence>MTKSTEIPRGHDNWVITGRDNDGKWHKERFLYYSRREAIQQFRRKHNCVGKHSVIESITPQFGWY</sequence>
<protein>
    <submittedName>
        <fullName evidence="2">Uncharacterized protein</fullName>
    </submittedName>
</protein>
<dbReference type="RefSeq" id="WP_006248363.1">
    <property type="nucleotide sequence ID" value="NZ_CP011098.1"/>
</dbReference>
<evidence type="ECO:0000313" key="3">
    <source>
        <dbReference type="Proteomes" id="UP000315164"/>
    </source>
</evidence>
<evidence type="ECO:0000313" key="1">
    <source>
        <dbReference type="EMBL" id="TRB33919.1"/>
    </source>
</evidence>
<evidence type="ECO:0000313" key="2">
    <source>
        <dbReference type="EMBL" id="TRB72078.1"/>
    </source>
</evidence>
<dbReference type="AlphaFoldDB" id="A0A547E7S6"/>
<comment type="caution">
    <text evidence="2">The sequence shown here is derived from an EMBL/GenBank/DDBJ whole genome shotgun (WGS) entry which is preliminary data.</text>
</comment>
<dbReference type="KEGG" id="mhaq:WC39_09000"/>
<reference evidence="3 4" key="1">
    <citation type="journal article" date="2019" name="Vet. Microbiol.">
        <title>Genetic characterization of susceptible and multi-drug resistant Mannheimia haemolytica isolated from high-risk stocker calves prior to and after antimicrobial metaphylaxis.</title>
        <authorList>
            <person name="Snyder E.R."/>
            <person name="Alvarez-Narvaez S."/>
            <person name="Credille B.C."/>
        </authorList>
    </citation>
    <scope>NUCLEOTIDE SEQUENCE [LARGE SCALE GENOMIC DNA]</scope>
    <source>
        <strain evidence="2 3">UGA-R5-128-1</strain>
        <strain evidence="1 4">UGA-R7-163-1</strain>
    </source>
</reference>
<dbReference type="OrthoDB" id="9905693at2"/>
<evidence type="ECO:0000313" key="4">
    <source>
        <dbReference type="Proteomes" id="UP000318394"/>
    </source>
</evidence>
<dbReference type="Proteomes" id="UP000315164">
    <property type="component" value="Unassembled WGS sequence"/>
</dbReference>
<organism evidence="2 3">
    <name type="scientific">Mannheimia haemolytica</name>
    <name type="common">Pasteurella haemolytica</name>
    <dbReference type="NCBI Taxonomy" id="75985"/>
    <lineage>
        <taxon>Bacteria</taxon>
        <taxon>Pseudomonadati</taxon>
        <taxon>Pseudomonadota</taxon>
        <taxon>Gammaproteobacteria</taxon>
        <taxon>Pasteurellales</taxon>
        <taxon>Pasteurellaceae</taxon>
        <taxon>Mannheimia</taxon>
    </lineage>
</organism>
<gene>
    <name evidence="2" type="ORF">FEA53_12585</name>
    <name evidence="1" type="ORF">FEB89_13400</name>
</gene>
<dbReference type="Proteomes" id="UP000318394">
    <property type="component" value="Unassembled WGS sequence"/>
</dbReference>
<keyword evidence="4" id="KW-1185">Reference proteome</keyword>
<name>A0A547E7S6_MANHA</name>
<proteinExistence type="predicted"/>
<accession>A0A547E7S6</accession>
<dbReference type="KEGG" id="mhay:VK67_09000"/>
<dbReference type="EMBL" id="VAJI01000062">
    <property type="protein sequence ID" value="TRB33919.1"/>
    <property type="molecule type" value="Genomic_DNA"/>
</dbReference>